<dbReference type="PANTHER" id="PTHR22753:SF14">
    <property type="entry name" value="MONOACYLGLYCEROL_DIACYLGLYCEROL O-ACYLTRANSFERASE"/>
    <property type="match status" value="1"/>
</dbReference>
<dbReference type="Proteomes" id="UP000283644">
    <property type="component" value="Unassembled WGS sequence"/>
</dbReference>
<accession>A0A417XT12</accession>
<reference evidence="2 3" key="1">
    <citation type="submission" date="2018-09" db="EMBL/GenBank/DDBJ databases">
        <title>Genome sequencing of Nocardioides immobilis CCTCC AB 2017083 for comparison to Nocardioides silvaticus.</title>
        <authorList>
            <person name="Li C."/>
            <person name="Wang G."/>
        </authorList>
    </citation>
    <scope>NUCLEOTIDE SEQUENCE [LARGE SCALE GENOMIC DNA]</scope>
    <source>
        <strain evidence="2 3">CCTCC AB 2017083</strain>
    </source>
</reference>
<dbReference type="EMBL" id="QXGH01000048">
    <property type="protein sequence ID" value="RHW23381.1"/>
    <property type="molecule type" value="Genomic_DNA"/>
</dbReference>
<dbReference type="InterPro" id="IPR002123">
    <property type="entry name" value="Plipid/glycerol_acylTrfase"/>
</dbReference>
<keyword evidence="3" id="KW-1185">Reference proteome</keyword>
<proteinExistence type="predicted"/>
<protein>
    <submittedName>
        <fullName evidence="2">Glycerol acyltransferase</fullName>
    </submittedName>
</protein>
<dbReference type="SMART" id="SM00563">
    <property type="entry name" value="PlsC"/>
    <property type="match status" value="1"/>
</dbReference>
<dbReference type="AlphaFoldDB" id="A0A417XT12"/>
<dbReference type="GO" id="GO:0016020">
    <property type="term" value="C:membrane"/>
    <property type="evidence" value="ECO:0007669"/>
    <property type="project" value="TreeGrafter"/>
</dbReference>
<evidence type="ECO:0000313" key="2">
    <source>
        <dbReference type="EMBL" id="RHW23381.1"/>
    </source>
</evidence>
<dbReference type="RefSeq" id="WP_118928948.1">
    <property type="nucleotide sequence ID" value="NZ_QXGH01000048.1"/>
</dbReference>
<name>A0A417XT12_9ACTN</name>
<sequence length="257" mass="27298">MTAYDDAAPPAVLLRVIDEYLRRYHRHEVQIDAQLPETPALIVSNHGFGGILDLNVLALARTLDRIGDPRQTTFLVHQVAWTLGVGGLIEPLGCVPGSAAAVDEAFAAGRHVAVFPGGDVEAAKPTRERNRIKFAGRSGFARVAIDKGVPVVPVVTAGAGESLLVLSDGQRLARALRLPQLLRVKALPVSLTFPWGLNLGIAGMLPYAPLPTKLVTAVVPAMTPADGESAEAFATRVESAMQDRLTELTADRRPVVG</sequence>
<evidence type="ECO:0000259" key="1">
    <source>
        <dbReference type="SMART" id="SM00563"/>
    </source>
</evidence>
<dbReference type="PANTHER" id="PTHR22753">
    <property type="entry name" value="TRANSMEMBRANE PROTEIN 68"/>
    <property type="match status" value="1"/>
</dbReference>
<organism evidence="2 3">
    <name type="scientific">Nocardioides immobilis</name>
    <dbReference type="NCBI Taxonomy" id="2049295"/>
    <lineage>
        <taxon>Bacteria</taxon>
        <taxon>Bacillati</taxon>
        <taxon>Actinomycetota</taxon>
        <taxon>Actinomycetes</taxon>
        <taxon>Propionibacteriales</taxon>
        <taxon>Nocardioidaceae</taxon>
        <taxon>Nocardioides</taxon>
    </lineage>
</organism>
<keyword evidence="2" id="KW-0012">Acyltransferase</keyword>
<dbReference type="OrthoDB" id="7056876at2"/>
<evidence type="ECO:0000313" key="3">
    <source>
        <dbReference type="Proteomes" id="UP000283644"/>
    </source>
</evidence>
<comment type="caution">
    <text evidence="2">The sequence shown here is derived from an EMBL/GenBank/DDBJ whole genome shotgun (WGS) entry which is preliminary data.</text>
</comment>
<dbReference type="GO" id="GO:0016746">
    <property type="term" value="F:acyltransferase activity"/>
    <property type="evidence" value="ECO:0007669"/>
    <property type="project" value="UniProtKB-KW"/>
</dbReference>
<keyword evidence="2" id="KW-0808">Transferase</keyword>
<gene>
    <name evidence="2" type="ORF">D0Z08_29940</name>
</gene>
<dbReference type="Pfam" id="PF01553">
    <property type="entry name" value="Acyltransferase"/>
    <property type="match status" value="1"/>
</dbReference>
<feature type="domain" description="Phospholipid/glycerol acyltransferase" evidence="1">
    <location>
        <begin position="40"/>
        <end position="159"/>
    </location>
</feature>